<dbReference type="OrthoDB" id="1927738at2"/>
<dbReference type="EMBL" id="AE001437">
    <property type="protein sequence ID" value="AAK80760.1"/>
    <property type="molecule type" value="Genomic_DNA"/>
</dbReference>
<evidence type="ECO:0000313" key="2">
    <source>
        <dbReference type="EMBL" id="AAK80760.1"/>
    </source>
</evidence>
<dbReference type="PIR" id="E97246">
    <property type="entry name" value="E97246"/>
</dbReference>
<reference evidence="2 3" key="1">
    <citation type="journal article" date="2001" name="J. Bacteriol.">
        <title>Genome sequence and comparative analysis of the solvent-producing bacterium Clostridium acetobutylicum.</title>
        <authorList>
            <person name="Nolling J."/>
            <person name="Breton G."/>
            <person name="Omelchenko M.V."/>
            <person name="Makarova K.S."/>
            <person name="Zeng Q."/>
            <person name="Gibson R."/>
            <person name="Lee H.M."/>
            <person name="Dubois J."/>
            <person name="Qiu D."/>
            <person name="Hitti J."/>
            <person name="Wolf Y.I."/>
            <person name="Tatusov R.L."/>
            <person name="Sabathe F."/>
            <person name="Doucette-Stamm L."/>
            <person name="Soucaille P."/>
            <person name="Daly M.J."/>
            <person name="Bennett G.N."/>
            <person name="Koonin E.V."/>
            <person name="Smith D.R."/>
        </authorList>
    </citation>
    <scope>NUCLEOTIDE SEQUENCE [LARGE SCALE GENOMIC DNA]</scope>
    <source>
        <strain evidence="3">ATCC 824 / DSM 792 / JCM 1419 / LMG 5710 / VKM B-1787</strain>
    </source>
</reference>
<dbReference type="HOGENOM" id="CLU_1419231_0_0_9"/>
<keyword evidence="3" id="KW-1185">Reference proteome</keyword>
<evidence type="ECO:0000256" key="1">
    <source>
        <dbReference type="ARBA" id="ARBA00022729"/>
    </source>
</evidence>
<protein>
    <recommendedName>
        <fullName evidence="4">DUF3862 domain-containing protein</fullName>
    </recommendedName>
</protein>
<accession>Q97FC4</accession>
<gene>
    <name evidence="2" type="ordered locus">CA_C2816</name>
</gene>
<keyword evidence="1" id="KW-0732">Signal</keyword>
<evidence type="ECO:0000313" key="3">
    <source>
        <dbReference type="Proteomes" id="UP000000814"/>
    </source>
</evidence>
<evidence type="ECO:0008006" key="4">
    <source>
        <dbReference type="Google" id="ProtNLM"/>
    </source>
</evidence>
<dbReference type="RefSeq" id="WP_010966101.1">
    <property type="nucleotide sequence ID" value="NC_003030.1"/>
</dbReference>
<dbReference type="GeneID" id="44999301"/>
<sequence>MKNIKTKITAIILGIFTVVSLAGCSLSKAEDKDLSSRKYSYEKFLKVKIGMTYDETKKILGEGKKDTTQKSAGIYRWKNSDSSYIEVIYSGSTNKATEKIEYKLSNNKVKVSKEKYYEVNGKQNYQEVKAILGGEGTLTEEIETGKGINKTYMWGNDNDKNGYISVSFTNGYASFETGNYLK</sequence>
<dbReference type="Proteomes" id="UP000000814">
    <property type="component" value="Chromosome"/>
</dbReference>
<proteinExistence type="predicted"/>
<dbReference type="InterPro" id="IPR037873">
    <property type="entry name" value="BamE-like"/>
</dbReference>
<dbReference type="PROSITE" id="PS51257">
    <property type="entry name" value="PROKAR_LIPOPROTEIN"/>
    <property type="match status" value="1"/>
</dbReference>
<dbReference type="STRING" id="272562.CA_C2816"/>
<name>Q97FC4_CLOAB</name>
<organism evidence="2 3">
    <name type="scientific">Clostridium acetobutylicum (strain ATCC 824 / DSM 792 / JCM 1419 / IAM 19013 / LMG 5710 / NBRC 13948 / NRRL B-527 / VKM B-1787 / 2291 / W)</name>
    <dbReference type="NCBI Taxonomy" id="272562"/>
    <lineage>
        <taxon>Bacteria</taxon>
        <taxon>Bacillati</taxon>
        <taxon>Bacillota</taxon>
        <taxon>Clostridia</taxon>
        <taxon>Eubacteriales</taxon>
        <taxon>Clostridiaceae</taxon>
        <taxon>Clostridium</taxon>
    </lineage>
</organism>
<dbReference type="KEGG" id="cac:CA_C2816"/>
<dbReference type="Gene3D" id="3.30.1450.10">
    <property type="match status" value="2"/>
</dbReference>
<dbReference type="PATRIC" id="fig|272562.8.peg.3001"/>
<dbReference type="AlphaFoldDB" id="Q97FC4"/>